<dbReference type="SUPFAM" id="SSF58069">
    <property type="entry name" value="Virus ectodomain"/>
    <property type="match status" value="1"/>
</dbReference>
<accession>A0A8C5SE55</accession>
<reference evidence="2" key="2">
    <citation type="submission" date="2025-09" db="UniProtKB">
        <authorList>
            <consortium name="Ensembl"/>
        </authorList>
    </citation>
    <scope>IDENTIFICATION</scope>
</reference>
<dbReference type="AlphaFoldDB" id="A0A8C5SE55"/>
<dbReference type="InterPro" id="IPR018154">
    <property type="entry name" value="TLV/ENV_coat_polyprotein"/>
</dbReference>
<keyword evidence="1" id="KW-0472">Membrane</keyword>
<dbReference type="Gene3D" id="1.10.287.210">
    <property type="match status" value="1"/>
</dbReference>
<dbReference type="Ensembl" id="ENSLLTT00000016770.1">
    <property type="protein sequence ID" value="ENSLLTP00000016155.1"/>
    <property type="gene ID" value="ENSLLTG00000012355.1"/>
</dbReference>
<evidence type="ECO:0000313" key="3">
    <source>
        <dbReference type="Proteomes" id="UP000694406"/>
    </source>
</evidence>
<evidence type="ECO:0000313" key="2">
    <source>
        <dbReference type="Ensembl" id="ENSLLTP00000016155.1"/>
    </source>
</evidence>
<evidence type="ECO:0000256" key="1">
    <source>
        <dbReference type="SAM" id="Phobius"/>
    </source>
</evidence>
<dbReference type="GeneTree" id="ENSGT00940000165291"/>
<organism evidence="2 3">
    <name type="scientific">Laticauda laticaudata</name>
    <name type="common">Blue-ringed sea krait</name>
    <name type="synonym">Blue-lipped sea krait</name>
    <dbReference type="NCBI Taxonomy" id="8630"/>
    <lineage>
        <taxon>Eukaryota</taxon>
        <taxon>Metazoa</taxon>
        <taxon>Chordata</taxon>
        <taxon>Craniata</taxon>
        <taxon>Vertebrata</taxon>
        <taxon>Euteleostomi</taxon>
        <taxon>Lepidosauria</taxon>
        <taxon>Squamata</taxon>
        <taxon>Bifurcata</taxon>
        <taxon>Unidentata</taxon>
        <taxon>Episquamata</taxon>
        <taxon>Toxicofera</taxon>
        <taxon>Serpentes</taxon>
        <taxon>Colubroidea</taxon>
        <taxon>Elapidae</taxon>
        <taxon>Laticaudinae</taxon>
        <taxon>Laticauda</taxon>
    </lineage>
</organism>
<dbReference type="PANTHER" id="PTHR10424:SF68">
    <property type="entry name" value="ENDOGENOUS RETROVIRUS GROUP 3 MEMBER 1 ENV POLYPROTEIN"/>
    <property type="match status" value="1"/>
</dbReference>
<reference evidence="2" key="1">
    <citation type="submission" date="2025-08" db="UniProtKB">
        <authorList>
            <consortium name="Ensembl"/>
        </authorList>
    </citation>
    <scope>IDENTIFICATION</scope>
</reference>
<dbReference type="PANTHER" id="PTHR10424">
    <property type="entry name" value="VIRAL ENVELOPE PROTEIN"/>
    <property type="match status" value="1"/>
</dbReference>
<keyword evidence="1" id="KW-1133">Transmembrane helix</keyword>
<keyword evidence="1" id="KW-0812">Transmembrane</keyword>
<keyword evidence="3" id="KW-1185">Reference proteome</keyword>
<proteinExistence type="predicted"/>
<evidence type="ECO:0008006" key="4">
    <source>
        <dbReference type="Google" id="ProtNLM"/>
    </source>
</evidence>
<protein>
    <recommendedName>
        <fullName evidence="4">ENR1 protein</fullName>
    </recommendedName>
</protein>
<dbReference type="Pfam" id="PF00429">
    <property type="entry name" value="TLV_coat"/>
    <property type="match status" value="1"/>
</dbReference>
<sequence>MYEYRTPIYMINRIIRLQAVVEIVTNETALALDLVVEIKTKIRTAIYQNRLALDYLLAKEGGVCGEFNLTDCCLEIDDTGEVIRQITDRMRKIAHVLVQEWTGLLDNEGFLEGIFNNWKQALFMAGMVILGLICLPSLIPLIRSAY</sequence>
<name>A0A8C5SE55_LATLA</name>
<dbReference type="Proteomes" id="UP000694406">
    <property type="component" value="Unplaced"/>
</dbReference>
<feature type="transmembrane region" description="Helical" evidence="1">
    <location>
        <begin position="121"/>
        <end position="142"/>
    </location>
</feature>